<organism evidence="3 4">
    <name type="scientific">Candidatus Syntrophocurvum alkaliphilum</name>
    <dbReference type="NCBI Taxonomy" id="2293317"/>
    <lineage>
        <taxon>Bacteria</taxon>
        <taxon>Bacillati</taxon>
        <taxon>Bacillota</taxon>
        <taxon>Clostridia</taxon>
        <taxon>Eubacteriales</taxon>
        <taxon>Syntrophomonadaceae</taxon>
        <taxon>Candidatus Syntrophocurvum</taxon>
    </lineage>
</organism>
<dbReference type="OrthoDB" id="2083724at2"/>
<dbReference type="InterPro" id="IPR021309">
    <property type="entry name" value="YgaP-like_TM"/>
</dbReference>
<keyword evidence="4" id="KW-1185">Reference proteome</keyword>
<keyword evidence="1" id="KW-0812">Transmembrane</keyword>
<accession>A0A6I6DAJ1</accession>
<dbReference type="Pfam" id="PF11127">
    <property type="entry name" value="YgaP-like_TM"/>
    <property type="match status" value="1"/>
</dbReference>
<dbReference type="KEGG" id="salq:SYNTR_1152"/>
<feature type="domain" description="Inner membrane protein YgaP-like transmembrane" evidence="2">
    <location>
        <begin position="8"/>
        <end position="57"/>
    </location>
</feature>
<keyword evidence="1" id="KW-1133">Transmembrane helix</keyword>
<dbReference type="Proteomes" id="UP000426444">
    <property type="component" value="Chromosome"/>
</dbReference>
<evidence type="ECO:0000256" key="1">
    <source>
        <dbReference type="SAM" id="Phobius"/>
    </source>
</evidence>
<dbReference type="EMBL" id="CP046457">
    <property type="protein sequence ID" value="QGT99745.1"/>
    <property type="molecule type" value="Genomic_DNA"/>
</dbReference>
<protein>
    <recommendedName>
        <fullName evidence="2">Inner membrane protein YgaP-like transmembrane domain-containing protein</fullName>
    </recommendedName>
</protein>
<proteinExistence type="predicted"/>
<keyword evidence="1" id="KW-0472">Membrane</keyword>
<feature type="transmembrane region" description="Helical" evidence="1">
    <location>
        <begin position="7"/>
        <end position="23"/>
    </location>
</feature>
<name>A0A6I6DAJ1_9FIRM</name>
<evidence type="ECO:0000259" key="2">
    <source>
        <dbReference type="Pfam" id="PF11127"/>
    </source>
</evidence>
<dbReference type="AlphaFoldDB" id="A0A6I6DAJ1"/>
<dbReference type="RefSeq" id="WP_156203611.1">
    <property type="nucleotide sequence ID" value="NZ_CP046457.1"/>
</dbReference>
<evidence type="ECO:0000313" key="4">
    <source>
        <dbReference type="Proteomes" id="UP000426444"/>
    </source>
</evidence>
<gene>
    <name evidence="3" type="ORF">SYNTR_1152</name>
</gene>
<reference evidence="4" key="1">
    <citation type="journal article" date="2019" name="Microbiology">
        <title>Complete Genome Sequence of an Uncultured Bacterium of the Candidate Phylum Bipolaricaulota.</title>
        <authorList>
            <person name="Kadnikov V.V."/>
            <person name="Mardanov A.V."/>
            <person name="Beletsky A.V."/>
            <person name="Frank Y.A."/>
            <person name="Karnachuk O.V."/>
            <person name="Ravin N.V."/>
        </authorList>
    </citation>
    <scope>NUCLEOTIDE SEQUENCE [LARGE SCALE GENOMIC DNA]</scope>
</reference>
<evidence type="ECO:0000313" key="3">
    <source>
        <dbReference type="EMBL" id="QGT99745.1"/>
    </source>
</evidence>
<sequence length="71" mass="8052">MLTRDGVIARYILAFCFFFASGTEMVTGFYGMICGILGTIELATALLRYSPLYEIYDLIKEKEGIFSLKQH</sequence>